<proteinExistence type="predicted"/>
<reference evidence="2 3" key="1">
    <citation type="journal article" date="2023" name="bioRxiv">
        <title>Conserved and derived expression patterns and positive selection on dental genes reveal complex evolutionary context of ever-growing rodent molars.</title>
        <authorList>
            <person name="Calamari Z.T."/>
            <person name="Song A."/>
            <person name="Cohen E."/>
            <person name="Akter M."/>
            <person name="Roy R.D."/>
            <person name="Hallikas O."/>
            <person name="Christensen M.M."/>
            <person name="Li P."/>
            <person name="Marangoni P."/>
            <person name="Jernvall J."/>
            <person name="Klein O.D."/>
        </authorList>
    </citation>
    <scope>NUCLEOTIDE SEQUENCE [LARGE SCALE GENOMIC DNA]</scope>
    <source>
        <strain evidence="2">V071</strain>
    </source>
</reference>
<protein>
    <submittedName>
        <fullName evidence="2">Uncharacterized protein</fullName>
    </submittedName>
</protein>
<accession>A0AAW0I6R3</accession>
<evidence type="ECO:0000313" key="2">
    <source>
        <dbReference type="EMBL" id="KAK7810184.1"/>
    </source>
</evidence>
<dbReference type="AlphaFoldDB" id="A0AAW0I6R3"/>
<evidence type="ECO:0000313" key="3">
    <source>
        <dbReference type="Proteomes" id="UP001488838"/>
    </source>
</evidence>
<organism evidence="2 3">
    <name type="scientific">Myodes glareolus</name>
    <name type="common">Bank vole</name>
    <name type="synonym">Clethrionomys glareolus</name>
    <dbReference type="NCBI Taxonomy" id="447135"/>
    <lineage>
        <taxon>Eukaryota</taxon>
        <taxon>Metazoa</taxon>
        <taxon>Chordata</taxon>
        <taxon>Craniata</taxon>
        <taxon>Vertebrata</taxon>
        <taxon>Euteleostomi</taxon>
        <taxon>Mammalia</taxon>
        <taxon>Eutheria</taxon>
        <taxon>Euarchontoglires</taxon>
        <taxon>Glires</taxon>
        <taxon>Rodentia</taxon>
        <taxon>Myomorpha</taxon>
        <taxon>Muroidea</taxon>
        <taxon>Cricetidae</taxon>
        <taxon>Arvicolinae</taxon>
        <taxon>Myodes</taxon>
    </lineage>
</organism>
<comment type="caution">
    <text evidence="2">The sequence shown here is derived from an EMBL/GenBank/DDBJ whole genome shotgun (WGS) entry which is preliminary data.</text>
</comment>
<name>A0AAW0I6R3_MYOGA</name>
<feature type="non-terminal residue" evidence="2">
    <location>
        <position position="50"/>
    </location>
</feature>
<evidence type="ECO:0000256" key="1">
    <source>
        <dbReference type="SAM" id="MobiDB-lite"/>
    </source>
</evidence>
<dbReference type="EMBL" id="JBBHLL010000201">
    <property type="protein sequence ID" value="KAK7810184.1"/>
    <property type="molecule type" value="Genomic_DNA"/>
</dbReference>
<feature type="compositionally biased region" description="Acidic residues" evidence="1">
    <location>
        <begin position="41"/>
        <end position="50"/>
    </location>
</feature>
<dbReference type="Proteomes" id="UP001488838">
    <property type="component" value="Unassembled WGS sequence"/>
</dbReference>
<feature type="region of interest" description="Disordered" evidence="1">
    <location>
        <begin position="1"/>
        <end position="50"/>
    </location>
</feature>
<sequence length="50" mass="5151">MAAATAAAAGDSDSWDADTFSMEDPMRKVAGGGTAGGDRWEGEDEDEDVK</sequence>
<gene>
    <name evidence="2" type="ORF">U0070_010348</name>
</gene>
<feature type="compositionally biased region" description="Low complexity" evidence="1">
    <location>
        <begin position="1"/>
        <end position="12"/>
    </location>
</feature>
<keyword evidence="3" id="KW-1185">Reference proteome</keyword>